<accession>A0A557ZMM0</accession>
<sequence>MTTPATTPATGSTPAAPGAANRLRNGELRRMVAEQLAHDPTTALTPGAIATKLGGKSSGAVGNALATLESRGEAEKIGTNPVTYRATDKTADAAKAATVTP</sequence>
<protein>
    <submittedName>
        <fullName evidence="2">AAA family ATPase</fullName>
    </submittedName>
</protein>
<evidence type="ECO:0000256" key="1">
    <source>
        <dbReference type="SAM" id="MobiDB-lite"/>
    </source>
</evidence>
<dbReference type="Gene3D" id="1.10.10.10">
    <property type="entry name" value="Winged helix-like DNA-binding domain superfamily/Winged helix DNA-binding domain"/>
    <property type="match status" value="1"/>
</dbReference>
<reference evidence="2 3" key="1">
    <citation type="submission" date="2019-07" db="EMBL/GenBank/DDBJ databases">
        <title>New species of Amycolatopsis and Streptomyces.</title>
        <authorList>
            <person name="Duangmal K."/>
            <person name="Teo W.F.A."/>
            <person name="Lipun K."/>
        </authorList>
    </citation>
    <scope>NUCLEOTIDE SEQUENCE [LARGE SCALE GENOMIC DNA]</scope>
    <source>
        <strain evidence="2 3">JCM 30562</strain>
    </source>
</reference>
<dbReference type="Proteomes" id="UP000318578">
    <property type="component" value="Unassembled WGS sequence"/>
</dbReference>
<feature type="region of interest" description="Disordered" evidence="1">
    <location>
        <begin position="1"/>
        <end position="20"/>
    </location>
</feature>
<name>A0A557ZMM0_9PSEU</name>
<feature type="non-terminal residue" evidence="2">
    <location>
        <position position="101"/>
    </location>
</feature>
<proteinExistence type="predicted"/>
<evidence type="ECO:0000313" key="2">
    <source>
        <dbReference type="EMBL" id="TVT13274.1"/>
    </source>
</evidence>
<organism evidence="2 3">
    <name type="scientific">Amycolatopsis acidiphila</name>
    <dbReference type="NCBI Taxonomy" id="715473"/>
    <lineage>
        <taxon>Bacteria</taxon>
        <taxon>Bacillati</taxon>
        <taxon>Actinomycetota</taxon>
        <taxon>Actinomycetes</taxon>
        <taxon>Pseudonocardiales</taxon>
        <taxon>Pseudonocardiaceae</taxon>
        <taxon>Amycolatopsis</taxon>
    </lineage>
</organism>
<dbReference type="EMBL" id="VJZA01000175">
    <property type="protein sequence ID" value="TVT13274.1"/>
    <property type="molecule type" value="Genomic_DNA"/>
</dbReference>
<gene>
    <name evidence="2" type="ORF">FNH06_39300</name>
</gene>
<dbReference type="InterPro" id="IPR036388">
    <property type="entry name" value="WH-like_DNA-bd_sf"/>
</dbReference>
<comment type="caution">
    <text evidence="2">The sequence shown here is derived from an EMBL/GenBank/DDBJ whole genome shotgun (WGS) entry which is preliminary data.</text>
</comment>
<dbReference type="AlphaFoldDB" id="A0A557ZMM0"/>
<evidence type="ECO:0000313" key="3">
    <source>
        <dbReference type="Proteomes" id="UP000318578"/>
    </source>
</evidence>
<keyword evidence="3" id="KW-1185">Reference proteome</keyword>